<keyword evidence="4" id="KW-0812">Transmembrane</keyword>
<gene>
    <name evidence="11" type="primary">LOC106744089</name>
</gene>
<evidence type="ECO:0000256" key="7">
    <source>
        <dbReference type="ARBA" id="ARBA00023136"/>
    </source>
</evidence>
<keyword evidence="9" id="KW-0807">Transducer</keyword>
<keyword evidence="3" id="KW-0716">Sensory transduction</keyword>
<dbReference type="RefSeq" id="XP_014474005.1">
    <property type="nucleotide sequence ID" value="XM_014618519.1"/>
</dbReference>
<accession>A0A6P3X6X6</accession>
<organism evidence="10 11">
    <name type="scientific">Dinoponera quadriceps</name>
    <name type="common">South American ant</name>
    <dbReference type="NCBI Taxonomy" id="609295"/>
    <lineage>
        <taxon>Eukaryota</taxon>
        <taxon>Metazoa</taxon>
        <taxon>Ecdysozoa</taxon>
        <taxon>Arthropoda</taxon>
        <taxon>Hexapoda</taxon>
        <taxon>Insecta</taxon>
        <taxon>Pterygota</taxon>
        <taxon>Neoptera</taxon>
        <taxon>Endopterygota</taxon>
        <taxon>Hymenoptera</taxon>
        <taxon>Apocrita</taxon>
        <taxon>Aculeata</taxon>
        <taxon>Formicoidea</taxon>
        <taxon>Formicidae</taxon>
        <taxon>Ponerinae</taxon>
        <taxon>Ponerini</taxon>
        <taxon>Dinoponera</taxon>
    </lineage>
</organism>
<dbReference type="GO" id="GO:0004984">
    <property type="term" value="F:olfactory receptor activity"/>
    <property type="evidence" value="ECO:0007669"/>
    <property type="project" value="InterPro"/>
</dbReference>
<evidence type="ECO:0000313" key="10">
    <source>
        <dbReference type="Proteomes" id="UP000515204"/>
    </source>
</evidence>
<sequence length="83" mass="9321">MCLYCAAGKILVTQSERIHRATYEYAWYNIEPRAAKKLMLIMLCSKKSLHITAGKTFPMTMATLCNLMKTSAGYVSVLLANQN</sequence>
<reference evidence="11" key="1">
    <citation type="submission" date="2025-08" db="UniProtKB">
        <authorList>
            <consortium name="RefSeq"/>
        </authorList>
    </citation>
    <scope>IDENTIFICATION</scope>
</reference>
<dbReference type="PANTHER" id="PTHR21137">
    <property type="entry name" value="ODORANT RECEPTOR"/>
    <property type="match status" value="1"/>
</dbReference>
<dbReference type="OrthoDB" id="6765072at2759"/>
<evidence type="ECO:0000256" key="4">
    <source>
        <dbReference type="ARBA" id="ARBA00022692"/>
    </source>
</evidence>
<dbReference type="GO" id="GO:0005549">
    <property type="term" value="F:odorant binding"/>
    <property type="evidence" value="ECO:0007669"/>
    <property type="project" value="InterPro"/>
</dbReference>
<evidence type="ECO:0000256" key="9">
    <source>
        <dbReference type="ARBA" id="ARBA00023224"/>
    </source>
</evidence>
<keyword evidence="2" id="KW-1003">Cell membrane</keyword>
<comment type="subcellular location">
    <subcellularLocation>
        <location evidence="1">Cell membrane</location>
        <topology evidence="1">Multi-pass membrane protein</topology>
    </subcellularLocation>
</comment>
<keyword evidence="8" id="KW-0675">Receptor</keyword>
<protein>
    <submittedName>
        <fullName evidence="11">Odorant receptor 43a-like</fullName>
    </submittedName>
</protein>
<dbReference type="PANTHER" id="PTHR21137:SF35">
    <property type="entry name" value="ODORANT RECEPTOR 19A-RELATED"/>
    <property type="match status" value="1"/>
</dbReference>
<dbReference type="GO" id="GO:0005886">
    <property type="term" value="C:plasma membrane"/>
    <property type="evidence" value="ECO:0007669"/>
    <property type="project" value="UniProtKB-SubCell"/>
</dbReference>
<evidence type="ECO:0000256" key="5">
    <source>
        <dbReference type="ARBA" id="ARBA00022725"/>
    </source>
</evidence>
<dbReference type="AlphaFoldDB" id="A0A6P3X6X6"/>
<keyword evidence="6" id="KW-1133">Transmembrane helix</keyword>
<keyword evidence="7" id="KW-0472">Membrane</keyword>
<evidence type="ECO:0000256" key="1">
    <source>
        <dbReference type="ARBA" id="ARBA00004651"/>
    </source>
</evidence>
<dbReference type="Pfam" id="PF02949">
    <property type="entry name" value="7tm_6"/>
    <property type="match status" value="1"/>
</dbReference>
<dbReference type="GO" id="GO:0007165">
    <property type="term" value="P:signal transduction"/>
    <property type="evidence" value="ECO:0007669"/>
    <property type="project" value="UniProtKB-KW"/>
</dbReference>
<evidence type="ECO:0000256" key="6">
    <source>
        <dbReference type="ARBA" id="ARBA00022989"/>
    </source>
</evidence>
<keyword evidence="5" id="KW-0552">Olfaction</keyword>
<evidence type="ECO:0000313" key="11">
    <source>
        <dbReference type="RefSeq" id="XP_014474005.1"/>
    </source>
</evidence>
<evidence type="ECO:0000256" key="8">
    <source>
        <dbReference type="ARBA" id="ARBA00023170"/>
    </source>
</evidence>
<name>A0A6P3X6X6_DINQU</name>
<dbReference type="Proteomes" id="UP000515204">
    <property type="component" value="Unplaced"/>
</dbReference>
<proteinExistence type="predicted"/>
<keyword evidence="10" id="KW-1185">Reference proteome</keyword>
<evidence type="ECO:0000256" key="3">
    <source>
        <dbReference type="ARBA" id="ARBA00022606"/>
    </source>
</evidence>
<dbReference type="InterPro" id="IPR004117">
    <property type="entry name" value="7tm6_olfct_rcpt"/>
</dbReference>
<dbReference type="GeneID" id="106744089"/>
<evidence type="ECO:0000256" key="2">
    <source>
        <dbReference type="ARBA" id="ARBA00022475"/>
    </source>
</evidence>
<dbReference type="KEGG" id="dqu:106744089"/>